<dbReference type="Gene3D" id="3.30.70.120">
    <property type="match status" value="1"/>
</dbReference>
<dbReference type="AlphaFoldDB" id="A0A3B0XQS6"/>
<protein>
    <recommendedName>
        <fullName evidence="2">Bsu YqfO NIF3/CutA domain</fullName>
    </recommendedName>
</protein>
<dbReference type="SUPFAM" id="SSF102705">
    <property type="entry name" value="NIF3 (NGG1p interacting factor 3)-like"/>
    <property type="match status" value="1"/>
</dbReference>
<dbReference type="InterPro" id="IPR015867">
    <property type="entry name" value="N-reg_PII/ATP_PRibTrfase_C"/>
</dbReference>
<dbReference type="PANTHER" id="PTHR41774:SF1">
    <property type="entry name" value="NGG1P INTERACTING FACTOR NIF3"/>
    <property type="match status" value="1"/>
</dbReference>
<evidence type="ECO:0000313" key="1">
    <source>
        <dbReference type="EMBL" id="VAW58706.1"/>
    </source>
</evidence>
<dbReference type="InterPro" id="IPR036069">
    <property type="entry name" value="DUF34/NIF3_sf"/>
</dbReference>
<evidence type="ECO:0008006" key="2">
    <source>
        <dbReference type="Google" id="ProtNLM"/>
    </source>
</evidence>
<dbReference type="PANTHER" id="PTHR41774">
    <property type="match status" value="1"/>
</dbReference>
<reference evidence="1" key="1">
    <citation type="submission" date="2018-06" db="EMBL/GenBank/DDBJ databases">
        <authorList>
            <person name="Zhirakovskaya E."/>
        </authorList>
    </citation>
    <scope>NUCLEOTIDE SEQUENCE</scope>
</reference>
<accession>A0A3B0XQS6</accession>
<organism evidence="1">
    <name type="scientific">hydrothermal vent metagenome</name>
    <dbReference type="NCBI Taxonomy" id="652676"/>
    <lineage>
        <taxon>unclassified sequences</taxon>
        <taxon>metagenomes</taxon>
        <taxon>ecological metagenomes</taxon>
    </lineage>
</organism>
<gene>
    <name evidence="1" type="ORF">MNBD_GAMMA08-754</name>
</gene>
<dbReference type="FunFam" id="3.30.70.120:FF:000006">
    <property type="entry name" value="GTP cyclohydrolase 1 type 2 homolog"/>
    <property type="match status" value="1"/>
</dbReference>
<sequence>MYKLCVFVPESHLQAVKDALFEAGAGKIGNYENCCWQTRGQGQFKPLEKSRPYIGQSGQLEKVEEYKVELVVRDEIIKAVITNMKRAHPYEEPAFDIWQLASI</sequence>
<dbReference type="EMBL" id="UOFH01000028">
    <property type="protein sequence ID" value="VAW58706.1"/>
    <property type="molecule type" value="Genomic_DNA"/>
</dbReference>
<name>A0A3B0XQS6_9ZZZZ</name>
<proteinExistence type="predicted"/>